<dbReference type="EMBL" id="VTPC01055399">
    <property type="protein sequence ID" value="KAF2890280.1"/>
    <property type="molecule type" value="Genomic_DNA"/>
</dbReference>
<reference evidence="1" key="1">
    <citation type="submission" date="2019-08" db="EMBL/GenBank/DDBJ databases">
        <title>The genome of the North American firefly Photinus pyralis.</title>
        <authorList>
            <consortium name="Photinus pyralis genome working group"/>
            <person name="Fallon T.R."/>
            <person name="Sander Lower S.E."/>
            <person name="Weng J.-K."/>
        </authorList>
    </citation>
    <scope>NUCLEOTIDE SEQUENCE</scope>
    <source>
        <strain evidence="1">TRF0915ILg1</strain>
        <tissue evidence="1">Whole body</tissue>
    </source>
</reference>
<gene>
    <name evidence="1" type="ORF">ILUMI_15893</name>
</gene>
<protein>
    <submittedName>
        <fullName evidence="1">Uncharacterized protein</fullName>
    </submittedName>
</protein>
<sequence>MKQTLPCNRNSQKIAVGRKEEKLNHPKAQTKYRREMQGKPTNIHEKKEIEDMWQTITLTMEQAIKTLQTEKQVTRNADWFDEECEREVAKRKKTEIRNVRRRNQRKTK</sequence>
<name>A0A8K0G3F2_IGNLU</name>
<evidence type="ECO:0000313" key="2">
    <source>
        <dbReference type="Proteomes" id="UP000801492"/>
    </source>
</evidence>
<dbReference type="Proteomes" id="UP000801492">
    <property type="component" value="Unassembled WGS sequence"/>
</dbReference>
<evidence type="ECO:0000313" key="1">
    <source>
        <dbReference type="EMBL" id="KAF2890280.1"/>
    </source>
</evidence>
<keyword evidence="2" id="KW-1185">Reference proteome</keyword>
<organism evidence="1 2">
    <name type="scientific">Ignelater luminosus</name>
    <name type="common">Cucubano</name>
    <name type="synonym">Pyrophorus luminosus</name>
    <dbReference type="NCBI Taxonomy" id="2038154"/>
    <lineage>
        <taxon>Eukaryota</taxon>
        <taxon>Metazoa</taxon>
        <taxon>Ecdysozoa</taxon>
        <taxon>Arthropoda</taxon>
        <taxon>Hexapoda</taxon>
        <taxon>Insecta</taxon>
        <taxon>Pterygota</taxon>
        <taxon>Neoptera</taxon>
        <taxon>Endopterygota</taxon>
        <taxon>Coleoptera</taxon>
        <taxon>Polyphaga</taxon>
        <taxon>Elateriformia</taxon>
        <taxon>Elateroidea</taxon>
        <taxon>Elateridae</taxon>
        <taxon>Agrypninae</taxon>
        <taxon>Pyrophorini</taxon>
        <taxon>Ignelater</taxon>
    </lineage>
</organism>
<comment type="caution">
    <text evidence="1">The sequence shown here is derived from an EMBL/GenBank/DDBJ whole genome shotgun (WGS) entry which is preliminary data.</text>
</comment>
<proteinExistence type="predicted"/>
<dbReference type="AlphaFoldDB" id="A0A8K0G3F2"/>
<accession>A0A8K0G3F2</accession>